<dbReference type="InterPro" id="IPR013087">
    <property type="entry name" value="Znf_C2H2_type"/>
</dbReference>
<dbReference type="GO" id="GO:0008270">
    <property type="term" value="F:zinc ion binding"/>
    <property type="evidence" value="ECO:0007669"/>
    <property type="project" value="UniProtKB-KW"/>
</dbReference>
<dbReference type="Pfam" id="PF00096">
    <property type="entry name" value="zf-C2H2"/>
    <property type="match status" value="2"/>
</dbReference>
<evidence type="ECO:0000313" key="4">
    <source>
        <dbReference type="EMBL" id="KAL3391979.1"/>
    </source>
</evidence>
<feature type="compositionally biased region" description="Polar residues" evidence="2">
    <location>
        <begin position="721"/>
        <end position="740"/>
    </location>
</feature>
<name>A0ABD2WGJ4_9HYME</name>
<feature type="region of interest" description="Disordered" evidence="2">
    <location>
        <begin position="715"/>
        <end position="740"/>
    </location>
</feature>
<dbReference type="SUPFAM" id="SSF57667">
    <property type="entry name" value="beta-beta-alpha zinc fingers"/>
    <property type="match status" value="1"/>
</dbReference>
<feature type="compositionally biased region" description="Acidic residues" evidence="2">
    <location>
        <begin position="879"/>
        <end position="902"/>
    </location>
</feature>
<keyword evidence="1" id="KW-0863">Zinc-finger</keyword>
<dbReference type="InterPro" id="IPR004242">
    <property type="entry name" value="Transposase_21"/>
</dbReference>
<evidence type="ECO:0000313" key="5">
    <source>
        <dbReference type="Proteomes" id="UP001627154"/>
    </source>
</evidence>
<dbReference type="PANTHER" id="PTHR46579:SF1">
    <property type="entry name" value="F5_8 TYPE C DOMAIN-CONTAINING PROTEIN"/>
    <property type="match status" value="1"/>
</dbReference>
<dbReference type="InterPro" id="IPR036236">
    <property type="entry name" value="Znf_C2H2_sf"/>
</dbReference>
<dbReference type="SMART" id="SM00355">
    <property type="entry name" value="ZnF_C2H2"/>
    <property type="match status" value="2"/>
</dbReference>
<dbReference type="Proteomes" id="UP001627154">
    <property type="component" value="Unassembled WGS sequence"/>
</dbReference>
<feature type="domain" description="C2H2-type" evidence="3">
    <location>
        <begin position="646"/>
        <end position="674"/>
    </location>
</feature>
<sequence length="1358" mass="156410">MPKRDQQFDDYCNDMQMRMCKLFKDEALTLRGEGTLREHLYRDTYDSNSEEALDQLNNHCSNHHPYKKQDTSVRGQRENEIFEYDDDDIFECIDDNDGDEYEIDVADCNIEDSTSSDEYLYEGASWTIKDFILSMGLLKSNLGLPNSHTSQILKFISCILPQPNKCPSSLYKFKKYFYQNDKNILIKHYYCPRCTRLHENVENNIDRDESIEDCDIVPYNNSCDCEGEKEYFVEIPLIPQLESLFQRSGFFNKLRSQYRTNEDIDYSDIYDGSIYRDLTKNNNILSDKHNISFMWYTDGVRIFRSSKFNIWGFFLIILELPYRERYKIQNMLLVSLWFGDHKPEPNLFLKPLRKSLKKVYQGVEFFIKDLDSVAIVRGIVLCGTADLPAKALFLCMNQYNGHFGCQVCFQNGETVERVRVYPHDENIFLRSDESVLENAKQALEINQPVCGVKGPSIISKISHKFITSTAIDVMHSAFEGVARKLIELWFDPKFKNEKFNYSSLVEVVDQKLCSIKPPSSFARRPRSIKLHFAYYKASELKSWCLYYSIPVLRGILPDEIINHYAYFVYGIYTLSKASISHREINLAEKALNEFSSRFPKIYRLRDMSCNLHSIRHLPEIVRRLGPLWVTSCFALEDINVHSSITNTCNICGKMFKRRYNLNKHIDSVHHKIKHTCDICGKTFSLKSTVKKHFDTVHKNITHTCHKRSATSKQLPDDCAEVSSSKKPLKGRQTTRPAASTTEAEVIRASKIKPYFHQKYFISLPLTAQRMSEALKRAIGPYDFVDKNSMVLGSGYVNELKNAYARRLAQIHIKPLCKDADAVLRFHKSDYKRSPPQEAINIFVANQVGMYMPWYSAIVESPVYFICKVIPERSPGASEDVGEEEEGSEKEAGQEGDEDDDEEAAKKSKPHIGKTRAERPKGVKATVTPYFKSGYFNSYPLRAYRVANALKRELGPYHWVSPPSINQLFNMEIASIGYAYSKRLPRPAVKKVPGVTDAEKILSKFQKDINSLSRNSVLTLLNLVNNMRTSCRFKADRELRKGQICNRAWDRILKTEVLSAEDLNYIVHILIMGKSGKGYLPNDVNFEDHKYPRRLSIIELTRLRSQCGTDSCRAEMMAIASCPLYYGLTDTRDIQSSVFQFLCLAYQKDWQRPFIAPTKAQVYRGPTTEPFRMNTCDVYRLESPKNTLPRPPKRVLSGSHQRIYLHADGTEPNFDDTDFSVPFPDSDNEDFEDNDVTDTEEIVIRSTKTLDDGSLDPSSADTAKIPPLVGDVTVETEVVKEPNDKAALVVHPDRRPIHLVDNKVVRRRRAFGVLLSDDENDDDDDVDDSENKEVPKPHICDTCMRSLRSVKVMLRRDRL</sequence>
<dbReference type="EMBL" id="JBJJXI010000107">
    <property type="protein sequence ID" value="KAL3391979.1"/>
    <property type="molecule type" value="Genomic_DNA"/>
</dbReference>
<proteinExistence type="predicted"/>
<reference evidence="4 5" key="1">
    <citation type="journal article" date="2024" name="bioRxiv">
        <title>A reference genome for Trichogramma kaykai: A tiny desert-dwelling parasitoid wasp with competing sex-ratio distorters.</title>
        <authorList>
            <person name="Culotta J."/>
            <person name="Lindsey A.R."/>
        </authorList>
    </citation>
    <scope>NUCLEOTIDE SEQUENCE [LARGE SCALE GENOMIC DNA]</scope>
    <source>
        <strain evidence="4 5">KSX58</strain>
    </source>
</reference>
<evidence type="ECO:0000256" key="1">
    <source>
        <dbReference type="PROSITE-ProRule" id="PRU00042"/>
    </source>
</evidence>
<gene>
    <name evidence="4" type="ORF">TKK_013309</name>
</gene>
<dbReference type="Gene3D" id="3.30.160.60">
    <property type="entry name" value="Classic Zinc Finger"/>
    <property type="match status" value="2"/>
</dbReference>
<accession>A0ABD2WGJ4</accession>
<feature type="region of interest" description="Disordered" evidence="2">
    <location>
        <begin position="1315"/>
        <end position="1334"/>
    </location>
</feature>
<comment type="caution">
    <text evidence="4">The sequence shown here is derived from an EMBL/GenBank/DDBJ whole genome shotgun (WGS) entry which is preliminary data.</text>
</comment>
<dbReference type="Pfam" id="PF02992">
    <property type="entry name" value="Transposase_21"/>
    <property type="match status" value="1"/>
</dbReference>
<evidence type="ECO:0000259" key="3">
    <source>
        <dbReference type="PROSITE" id="PS50157"/>
    </source>
</evidence>
<dbReference type="PROSITE" id="PS50157">
    <property type="entry name" value="ZINC_FINGER_C2H2_2"/>
    <property type="match status" value="2"/>
</dbReference>
<protein>
    <recommendedName>
        <fullName evidence="3">C2H2-type domain-containing protein</fullName>
    </recommendedName>
</protein>
<feature type="compositionally biased region" description="Acidic residues" evidence="2">
    <location>
        <begin position="1315"/>
        <end position="1327"/>
    </location>
</feature>
<keyword evidence="1" id="KW-0479">Metal-binding</keyword>
<dbReference type="PROSITE" id="PS00028">
    <property type="entry name" value="ZINC_FINGER_C2H2_1"/>
    <property type="match status" value="2"/>
</dbReference>
<feature type="domain" description="C2H2-type" evidence="3">
    <location>
        <begin position="674"/>
        <end position="697"/>
    </location>
</feature>
<keyword evidence="5" id="KW-1185">Reference proteome</keyword>
<organism evidence="4 5">
    <name type="scientific">Trichogramma kaykai</name>
    <dbReference type="NCBI Taxonomy" id="54128"/>
    <lineage>
        <taxon>Eukaryota</taxon>
        <taxon>Metazoa</taxon>
        <taxon>Ecdysozoa</taxon>
        <taxon>Arthropoda</taxon>
        <taxon>Hexapoda</taxon>
        <taxon>Insecta</taxon>
        <taxon>Pterygota</taxon>
        <taxon>Neoptera</taxon>
        <taxon>Endopterygota</taxon>
        <taxon>Hymenoptera</taxon>
        <taxon>Apocrita</taxon>
        <taxon>Proctotrupomorpha</taxon>
        <taxon>Chalcidoidea</taxon>
        <taxon>Trichogrammatidae</taxon>
        <taxon>Trichogramma</taxon>
    </lineage>
</organism>
<keyword evidence="1" id="KW-0862">Zinc</keyword>
<feature type="region of interest" description="Disordered" evidence="2">
    <location>
        <begin position="873"/>
        <end position="920"/>
    </location>
</feature>
<evidence type="ECO:0000256" key="2">
    <source>
        <dbReference type="SAM" id="MobiDB-lite"/>
    </source>
</evidence>
<dbReference type="PANTHER" id="PTHR46579">
    <property type="entry name" value="F5/8 TYPE C DOMAIN-CONTAINING PROTEIN-RELATED"/>
    <property type="match status" value="1"/>
</dbReference>